<dbReference type="EC" id="2.6.1.-" evidence="6"/>
<accession>A0ABZ2C8R8</accession>
<keyword evidence="9" id="KW-1185">Reference proteome</keyword>
<protein>
    <recommendedName>
        <fullName evidence="6">Aminotransferase</fullName>
        <ecNumber evidence="6">2.6.1.-</ecNumber>
    </recommendedName>
</protein>
<proteinExistence type="inferred from homology"/>
<feature type="domain" description="Aminotransferase class I/classII large" evidence="7">
    <location>
        <begin position="56"/>
        <end position="404"/>
    </location>
</feature>
<sequence>MKLESNLINTEKRTIISENEDTGKRNKTRCFLSSRVKQIKPSGIRRFFDMASRVEGVISLGVGEPDFVTPWSIRDAAIGFLQKGNTSYTEAAGLLELRKEISCYMKSHFQVEYSPDSEIIVTVGGSQALDISLRTILNSGDEVIIIEPSYLAYAPLVTLAGGLPVSLETTRGTNFKLQPEHLKQAINTNTKALILCSPNNPTGSYLNQDELEEISKIIIEHDLLVISDEIYAELTYDEPFCSIASISQMRERTIIISGFSKGFAMTGWRLGFICSPDHFCQTMLKVHHNTMICAPSITQYAAIEALKNGQQYVEEMKTSYRKRRAYVVDSLNEMGLECHLPGGAFYVFPSIRNTGLTSEQFAENLLIQEKVAVVPGNVFGEGGEGHIRCSYASSMEALREAMKRMKQFVGNLQSVK</sequence>
<dbReference type="Proteomes" id="UP001357223">
    <property type="component" value="Chromosome"/>
</dbReference>
<reference evidence="8 9" key="1">
    <citation type="submission" date="2023-10" db="EMBL/GenBank/DDBJ databases">
        <title>Niallia locisalis sp.nov. isolated from a salt pond sample.</title>
        <authorList>
            <person name="Li X.-J."/>
            <person name="Dong L."/>
        </authorList>
    </citation>
    <scope>NUCLEOTIDE SEQUENCE [LARGE SCALE GENOMIC DNA]</scope>
    <source>
        <strain evidence="8 9">DSM 29761</strain>
    </source>
</reference>
<evidence type="ECO:0000313" key="8">
    <source>
        <dbReference type="EMBL" id="WVX80042.1"/>
    </source>
</evidence>
<comment type="similarity">
    <text evidence="2 6">Belongs to the class-I pyridoxal-phosphate-dependent aminotransferase family.</text>
</comment>
<dbReference type="CDD" id="cd00609">
    <property type="entry name" value="AAT_like"/>
    <property type="match status" value="1"/>
</dbReference>
<keyword evidence="5" id="KW-0663">Pyridoxal phosphate</keyword>
<dbReference type="EMBL" id="CP137640">
    <property type="protein sequence ID" value="WVX80042.1"/>
    <property type="molecule type" value="Genomic_DNA"/>
</dbReference>
<comment type="cofactor">
    <cofactor evidence="1 6">
        <name>pyridoxal 5'-phosphate</name>
        <dbReference type="ChEBI" id="CHEBI:597326"/>
    </cofactor>
</comment>
<dbReference type="SUPFAM" id="SSF53383">
    <property type="entry name" value="PLP-dependent transferases"/>
    <property type="match status" value="1"/>
</dbReference>
<dbReference type="RefSeq" id="WP_338448973.1">
    <property type="nucleotide sequence ID" value="NZ_CP137640.1"/>
</dbReference>
<evidence type="ECO:0000259" key="7">
    <source>
        <dbReference type="Pfam" id="PF00155"/>
    </source>
</evidence>
<evidence type="ECO:0000256" key="3">
    <source>
        <dbReference type="ARBA" id="ARBA00022576"/>
    </source>
</evidence>
<dbReference type="PANTHER" id="PTHR46383">
    <property type="entry name" value="ASPARTATE AMINOTRANSFERASE"/>
    <property type="match status" value="1"/>
</dbReference>
<dbReference type="InterPro" id="IPR004839">
    <property type="entry name" value="Aminotransferase_I/II_large"/>
</dbReference>
<dbReference type="PANTHER" id="PTHR46383:SF3">
    <property type="entry name" value="ASPARTATE AMINOTRANSFERASE-RELATED"/>
    <property type="match status" value="1"/>
</dbReference>
<evidence type="ECO:0000256" key="6">
    <source>
        <dbReference type="RuleBase" id="RU000481"/>
    </source>
</evidence>
<name>A0ABZ2C8R8_9BACI</name>
<dbReference type="NCBIfam" id="NF005816">
    <property type="entry name" value="PRK07682.1"/>
    <property type="match status" value="1"/>
</dbReference>
<dbReference type="InterPro" id="IPR015421">
    <property type="entry name" value="PyrdxlP-dep_Trfase_major"/>
</dbReference>
<dbReference type="InterPro" id="IPR015422">
    <property type="entry name" value="PyrdxlP-dep_Trfase_small"/>
</dbReference>
<organism evidence="8 9">
    <name type="scientific">Niallia oryzisoli</name>
    <dbReference type="NCBI Taxonomy" id="1737571"/>
    <lineage>
        <taxon>Bacteria</taxon>
        <taxon>Bacillati</taxon>
        <taxon>Bacillota</taxon>
        <taxon>Bacilli</taxon>
        <taxon>Bacillales</taxon>
        <taxon>Bacillaceae</taxon>
        <taxon>Niallia</taxon>
    </lineage>
</organism>
<keyword evidence="3 6" id="KW-0032">Aminotransferase</keyword>
<dbReference type="Gene3D" id="3.40.640.10">
    <property type="entry name" value="Type I PLP-dependent aspartate aminotransferase-like (Major domain)"/>
    <property type="match status" value="1"/>
</dbReference>
<dbReference type="InterPro" id="IPR004838">
    <property type="entry name" value="NHTrfase_class1_PyrdxlP-BS"/>
</dbReference>
<keyword evidence="4 6" id="KW-0808">Transferase</keyword>
<dbReference type="GO" id="GO:0008483">
    <property type="term" value="F:transaminase activity"/>
    <property type="evidence" value="ECO:0007669"/>
    <property type="project" value="UniProtKB-KW"/>
</dbReference>
<evidence type="ECO:0000256" key="1">
    <source>
        <dbReference type="ARBA" id="ARBA00001933"/>
    </source>
</evidence>
<gene>
    <name evidence="8" type="ORF">R4Z09_22580</name>
</gene>
<dbReference type="InterPro" id="IPR050596">
    <property type="entry name" value="AspAT/PAT-like"/>
</dbReference>
<dbReference type="PROSITE" id="PS00105">
    <property type="entry name" value="AA_TRANSFER_CLASS_1"/>
    <property type="match status" value="1"/>
</dbReference>
<dbReference type="Pfam" id="PF00155">
    <property type="entry name" value="Aminotran_1_2"/>
    <property type="match status" value="1"/>
</dbReference>
<evidence type="ECO:0000256" key="4">
    <source>
        <dbReference type="ARBA" id="ARBA00022679"/>
    </source>
</evidence>
<evidence type="ECO:0000313" key="9">
    <source>
        <dbReference type="Proteomes" id="UP001357223"/>
    </source>
</evidence>
<evidence type="ECO:0000256" key="2">
    <source>
        <dbReference type="ARBA" id="ARBA00007441"/>
    </source>
</evidence>
<dbReference type="InterPro" id="IPR015424">
    <property type="entry name" value="PyrdxlP-dep_Trfase"/>
</dbReference>
<dbReference type="Gene3D" id="3.90.1150.10">
    <property type="entry name" value="Aspartate Aminotransferase, domain 1"/>
    <property type="match status" value="1"/>
</dbReference>
<evidence type="ECO:0000256" key="5">
    <source>
        <dbReference type="ARBA" id="ARBA00022898"/>
    </source>
</evidence>